<gene>
    <name evidence="1" type="ORF">SVIM_LOCUS60514</name>
</gene>
<evidence type="ECO:0000313" key="1">
    <source>
        <dbReference type="EMBL" id="VFU25498.1"/>
    </source>
</evidence>
<accession>A0A6N2KAS3</accession>
<organism evidence="1">
    <name type="scientific">Salix viminalis</name>
    <name type="common">Common osier</name>
    <name type="synonym">Basket willow</name>
    <dbReference type="NCBI Taxonomy" id="40686"/>
    <lineage>
        <taxon>Eukaryota</taxon>
        <taxon>Viridiplantae</taxon>
        <taxon>Streptophyta</taxon>
        <taxon>Embryophyta</taxon>
        <taxon>Tracheophyta</taxon>
        <taxon>Spermatophyta</taxon>
        <taxon>Magnoliopsida</taxon>
        <taxon>eudicotyledons</taxon>
        <taxon>Gunneridae</taxon>
        <taxon>Pentapetalae</taxon>
        <taxon>rosids</taxon>
        <taxon>fabids</taxon>
        <taxon>Malpighiales</taxon>
        <taxon>Salicaceae</taxon>
        <taxon>Saliceae</taxon>
        <taxon>Salix</taxon>
    </lineage>
</organism>
<dbReference type="EMBL" id="CAADRP010000225">
    <property type="protein sequence ID" value="VFU25498.1"/>
    <property type="molecule type" value="Genomic_DNA"/>
</dbReference>
<proteinExistence type="predicted"/>
<dbReference type="AlphaFoldDB" id="A0A6N2KAS3"/>
<name>A0A6N2KAS3_SALVM</name>
<protein>
    <submittedName>
        <fullName evidence="1">Uncharacterized protein</fullName>
    </submittedName>
</protein>
<sequence length="71" mass="7979">MLPSGQPCGGGLVGDDEELLERELLERMAKPICGGTLGKVIRQVLWQVLKLNLENAMWDRLVFTRLCCYTT</sequence>
<reference evidence="1" key="1">
    <citation type="submission" date="2019-03" db="EMBL/GenBank/DDBJ databases">
        <authorList>
            <person name="Mank J."/>
            <person name="Almeida P."/>
        </authorList>
    </citation>
    <scope>NUCLEOTIDE SEQUENCE</scope>
    <source>
        <strain evidence="1">78183</strain>
    </source>
</reference>